<keyword evidence="1" id="KW-0732">Signal</keyword>
<evidence type="ECO:0000313" key="2">
    <source>
        <dbReference type="EMBL" id="JAQ00970.1"/>
    </source>
</evidence>
<feature type="non-terminal residue" evidence="2">
    <location>
        <position position="1"/>
    </location>
</feature>
<evidence type="ECO:0000256" key="1">
    <source>
        <dbReference type="SAM" id="SignalP"/>
    </source>
</evidence>
<protein>
    <submittedName>
        <fullName evidence="2">Uncharacterized protein</fullName>
    </submittedName>
</protein>
<dbReference type="EMBL" id="GDHC01017659">
    <property type="protein sequence ID" value="JAQ00970.1"/>
    <property type="molecule type" value="Transcribed_RNA"/>
</dbReference>
<organism evidence="2">
    <name type="scientific">Lygus hesperus</name>
    <name type="common">Western plant bug</name>
    <dbReference type="NCBI Taxonomy" id="30085"/>
    <lineage>
        <taxon>Eukaryota</taxon>
        <taxon>Metazoa</taxon>
        <taxon>Ecdysozoa</taxon>
        <taxon>Arthropoda</taxon>
        <taxon>Hexapoda</taxon>
        <taxon>Insecta</taxon>
        <taxon>Pterygota</taxon>
        <taxon>Neoptera</taxon>
        <taxon>Paraneoptera</taxon>
        <taxon>Hemiptera</taxon>
        <taxon>Heteroptera</taxon>
        <taxon>Panheteroptera</taxon>
        <taxon>Cimicomorpha</taxon>
        <taxon>Miridae</taxon>
        <taxon>Mirini</taxon>
        <taxon>Lygus</taxon>
    </lineage>
</organism>
<dbReference type="PANTHER" id="PTHR21398">
    <property type="entry name" value="AGAP007094-PA"/>
    <property type="match status" value="1"/>
</dbReference>
<dbReference type="PANTHER" id="PTHR21398:SF7">
    <property type="entry name" value="LP19941P"/>
    <property type="match status" value="1"/>
</dbReference>
<dbReference type="AlphaFoldDB" id="A0A146L2D3"/>
<dbReference type="SMART" id="SM00718">
    <property type="entry name" value="DM4_12"/>
    <property type="match status" value="1"/>
</dbReference>
<feature type="chain" id="PRO_5007526850" evidence="1">
    <location>
        <begin position="19"/>
        <end position="245"/>
    </location>
</feature>
<feature type="signal peptide" evidence="1">
    <location>
        <begin position="1"/>
        <end position="18"/>
    </location>
</feature>
<dbReference type="Pfam" id="PF07841">
    <property type="entry name" value="DM4_12"/>
    <property type="match status" value="1"/>
</dbReference>
<accession>A0A146L2D3</accession>
<name>A0A146L2D3_LYGHE</name>
<gene>
    <name evidence="2" type="ORF">g.12028</name>
</gene>
<reference evidence="2" key="1">
    <citation type="journal article" date="2016" name="Gigascience">
        <title>De novo construction of an expanded transcriptome assembly for the western tarnished plant bug, Lygus hesperus.</title>
        <authorList>
            <person name="Tassone E.E."/>
            <person name="Geib S.M."/>
            <person name="Hall B."/>
            <person name="Fabrick J.A."/>
            <person name="Brent C.S."/>
            <person name="Hull J.J."/>
        </authorList>
    </citation>
    <scope>NUCLEOTIDE SEQUENCE</scope>
</reference>
<dbReference type="InterPro" id="IPR006631">
    <property type="entry name" value="DM4_12"/>
</dbReference>
<sequence length="245" mass="26980">RSTMLNLLALGLAVVTCAICASPRVPSDFTGEVILAHEAVDLPGSSGDEIITNVMARTTPTRKVKRTGGKVLKRTKRYLTFPEGSTFSFAFCMTVKVLTPDDPDIFSEAVALATSYDLPNNTRALGLFPEDEKKETTKLSRKQRSYVYSKAENILDKLGIAGRSCVLRAICEGAQQLRPADNILTEIIRIVLSFPEEHWSTEEPTEQWVYLGAYNAGIRDNNCPDLYPACQISFVSAIMALKPIT</sequence>
<proteinExistence type="predicted"/>